<protein>
    <submittedName>
        <fullName evidence="2">Uncharacterized protein</fullName>
    </submittedName>
</protein>
<proteinExistence type="predicted"/>
<gene>
    <name evidence="2" type="ORF">DLJ58_10255</name>
</gene>
<organism evidence="2 3">
    <name type="scientific">Micromonospora arida</name>
    <dbReference type="NCBI Taxonomy" id="2203715"/>
    <lineage>
        <taxon>Bacteria</taxon>
        <taxon>Bacillati</taxon>
        <taxon>Actinomycetota</taxon>
        <taxon>Actinomycetes</taxon>
        <taxon>Micromonosporales</taxon>
        <taxon>Micromonosporaceae</taxon>
        <taxon>Micromonospora</taxon>
    </lineage>
</organism>
<evidence type="ECO:0000313" key="2">
    <source>
        <dbReference type="EMBL" id="RQX10936.1"/>
    </source>
</evidence>
<evidence type="ECO:0000256" key="1">
    <source>
        <dbReference type="SAM" id="Phobius"/>
    </source>
</evidence>
<evidence type="ECO:0000313" key="3">
    <source>
        <dbReference type="Proteomes" id="UP000266889"/>
    </source>
</evidence>
<dbReference type="Proteomes" id="UP000266889">
    <property type="component" value="Unassembled WGS sequence"/>
</dbReference>
<keyword evidence="1" id="KW-0812">Transmembrane</keyword>
<keyword evidence="1" id="KW-0472">Membrane</keyword>
<feature type="transmembrane region" description="Helical" evidence="1">
    <location>
        <begin position="41"/>
        <end position="62"/>
    </location>
</feature>
<keyword evidence="3" id="KW-1185">Reference proteome</keyword>
<feature type="transmembrane region" description="Helical" evidence="1">
    <location>
        <begin position="12"/>
        <end position="35"/>
    </location>
</feature>
<name>A0A3N9XCS4_9ACTN</name>
<sequence>MLGAGPIGQVVAHFNLSYSTAAAVVGAVATGGYALDFVFPWVIPFVGTIQAIIIAAGTGAAIGW</sequence>
<reference evidence="2 3" key="1">
    <citation type="submission" date="2018-05" db="EMBL/GenBank/DDBJ databases">
        <title>Micromonospora from Atacama Desert.</title>
        <authorList>
            <person name="Carro L."/>
            <person name="Goodfellow M."/>
            <person name="Klenk H.-P."/>
        </authorList>
    </citation>
    <scope>NUCLEOTIDE SEQUENCE [LARGE SCALE GENOMIC DNA]</scope>
    <source>
        <strain evidence="2 3">LB32</strain>
    </source>
</reference>
<comment type="caution">
    <text evidence="2">The sequence shown here is derived from an EMBL/GenBank/DDBJ whole genome shotgun (WGS) entry which is preliminary data.</text>
</comment>
<dbReference type="AlphaFoldDB" id="A0A3N9XCS4"/>
<accession>A0A3N9XCS4</accession>
<dbReference type="EMBL" id="QGSY01000148">
    <property type="protein sequence ID" value="RQX10936.1"/>
    <property type="molecule type" value="Genomic_DNA"/>
</dbReference>
<keyword evidence="1" id="KW-1133">Transmembrane helix</keyword>